<evidence type="ECO:0000256" key="6">
    <source>
        <dbReference type="ARBA" id="ARBA00051388"/>
    </source>
</evidence>
<name>A0A2D2LTX9_FAUOS</name>
<proteinExistence type="inferred from homology"/>
<comment type="catalytic activity">
    <reaction evidence="6">
        <text>3-(methylsulfanyl)propanoyl-CoA + oxidized [electron-transfer flavoprotein] + H(+) = 3-(methylsulfanyl)acryloyl-CoA + reduced [electron-transfer flavoprotein]</text>
        <dbReference type="Rhea" id="RHEA:52612"/>
        <dbReference type="Rhea" id="RHEA-COMP:10685"/>
        <dbReference type="Rhea" id="RHEA-COMP:10686"/>
        <dbReference type="ChEBI" id="CHEBI:15378"/>
        <dbReference type="ChEBI" id="CHEBI:57692"/>
        <dbReference type="ChEBI" id="CHEBI:58307"/>
        <dbReference type="ChEBI" id="CHEBI:82815"/>
        <dbReference type="ChEBI" id="CHEBI:84994"/>
        <dbReference type="EC" id="1.3.99.41"/>
    </reaction>
    <physiologicalReaction direction="left-to-right" evidence="6">
        <dbReference type="Rhea" id="RHEA:52613"/>
    </physiologicalReaction>
</comment>
<keyword evidence="4 10" id="KW-0274">FAD</keyword>
<organism evidence="15 16">
    <name type="scientific">Faucicola osloensis</name>
    <name type="common">Moraxella osloensis</name>
    <dbReference type="NCBI Taxonomy" id="34062"/>
    <lineage>
        <taxon>Bacteria</taxon>
        <taxon>Pseudomonadati</taxon>
        <taxon>Pseudomonadota</taxon>
        <taxon>Gammaproteobacteria</taxon>
        <taxon>Moraxellales</taxon>
        <taxon>Moraxellaceae</taxon>
        <taxon>Faucicola</taxon>
    </lineage>
</organism>
<dbReference type="RefSeq" id="WP_100269778.1">
    <property type="nucleotide sequence ID" value="NZ_CP024443.1"/>
</dbReference>
<evidence type="ECO:0000256" key="7">
    <source>
        <dbReference type="ARBA" id="ARBA00058683"/>
    </source>
</evidence>
<comment type="cofactor">
    <cofactor evidence="1 10">
        <name>FAD</name>
        <dbReference type="ChEBI" id="CHEBI:57692"/>
    </cofactor>
</comment>
<evidence type="ECO:0000256" key="5">
    <source>
        <dbReference type="ARBA" id="ARBA00023002"/>
    </source>
</evidence>
<dbReference type="Gene3D" id="1.20.140.10">
    <property type="entry name" value="Butyryl-CoA Dehydrogenase, subunit A, domain 3"/>
    <property type="match status" value="1"/>
</dbReference>
<feature type="domain" description="Acetyl-CoA dehydrogenase-like C-terminal" evidence="14">
    <location>
        <begin position="467"/>
        <end position="590"/>
    </location>
</feature>
<feature type="domain" description="Acyl-CoA dehydrogenase/oxidase N-terminal" evidence="13">
    <location>
        <begin position="41"/>
        <end position="157"/>
    </location>
</feature>
<dbReference type="GO" id="GO:0016627">
    <property type="term" value="F:oxidoreductase activity, acting on the CH-CH group of donors"/>
    <property type="evidence" value="ECO:0007669"/>
    <property type="project" value="InterPro"/>
</dbReference>
<dbReference type="InterPro" id="IPR025878">
    <property type="entry name" value="Acyl-CoA_dh-like_C_dom"/>
</dbReference>
<dbReference type="FunFam" id="2.40.110.10:FF:000031">
    <property type="entry name" value="Acyl-CoA dehydrogenase, putative"/>
    <property type="match status" value="1"/>
</dbReference>
<dbReference type="EMBL" id="CP024443">
    <property type="protein sequence ID" value="ATR78477.1"/>
    <property type="molecule type" value="Genomic_DNA"/>
</dbReference>
<dbReference type="InterPro" id="IPR013786">
    <property type="entry name" value="AcylCoA_DH/ox_N"/>
</dbReference>
<evidence type="ECO:0000259" key="11">
    <source>
        <dbReference type="Pfam" id="PF00441"/>
    </source>
</evidence>
<protein>
    <recommendedName>
        <fullName evidence="9">3-methylmercaptopropionyl-CoA dehydrogenase</fullName>
        <ecNumber evidence="8">1.3.99.41</ecNumber>
    </recommendedName>
</protein>
<dbReference type="InterPro" id="IPR052166">
    <property type="entry name" value="Diverse_Acyl-CoA_DH"/>
</dbReference>
<keyword evidence="5 10" id="KW-0560">Oxidoreductase</keyword>
<comment type="function">
    <text evidence="7">Involved in the assimilation of dimethylsulphoniopropionate (DMSP), an important compound in the fixation of carbon in marine phytoplankton, by mediating the conversion of 3-(methylthio)propanoyl-CoA (MMPA-CoA) to 3-(methylthio)acryloyl-CoA (MTA-CoA).</text>
</comment>
<evidence type="ECO:0000256" key="8">
    <source>
        <dbReference type="ARBA" id="ARBA00066694"/>
    </source>
</evidence>
<evidence type="ECO:0000313" key="16">
    <source>
        <dbReference type="Proteomes" id="UP000229340"/>
    </source>
</evidence>
<dbReference type="Pfam" id="PF12806">
    <property type="entry name" value="Acyl-CoA_dh_C"/>
    <property type="match status" value="1"/>
</dbReference>
<evidence type="ECO:0000256" key="1">
    <source>
        <dbReference type="ARBA" id="ARBA00001974"/>
    </source>
</evidence>
<dbReference type="STRING" id="34062.AXE82_00020"/>
<dbReference type="Gene3D" id="2.40.110.10">
    <property type="entry name" value="Butyryl-CoA Dehydrogenase, subunit A, domain 2"/>
    <property type="match status" value="1"/>
</dbReference>
<evidence type="ECO:0000313" key="15">
    <source>
        <dbReference type="EMBL" id="ATR78477.1"/>
    </source>
</evidence>
<dbReference type="GO" id="GO:0050660">
    <property type="term" value="F:flavin adenine dinucleotide binding"/>
    <property type="evidence" value="ECO:0007669"/>
    <property type="project" value="InterPro"/>
</dbReference>
<dbReference type="Pfam" id="PF00441">
    <property type="entry name" value="Acyl-CoA_dh_1"/>
    <property type="match status" value="1"/>
</dbReference>
<dbReference type="InterPro" id="IPR036250">
    <property type="entry name" value="AcylCo_DH-like_C"/>
</dbReference>
<accession>A0A2D2LTX9</accession>
<dbReference type="AlphaFoldDB" id="A0A2D2LTX9"/>
<comment type="similarity">
    <text evidence="2 10">Belongs to the acyl-CoA dehydrogenase family.</text>
</comment>
<dbReference type="InterPro" id="IPR037069">
    <property type="entry name" value="AcylCoA_DH/ox_N_sf"/>
</dbReference>
<dbReference type="InterPro" id="IPR009075">
    <property type="entry name" value="AcylCo_DH/oxidase_C"/>
</dbReference>
<dbReference type="EC" id="1.3.99.41" evidence="8"/>
<sequence>MQYKAPLRDMKFVMHELLKFEDHYKTIPSYAHTDKETIDSFIEAGASFSEAELSPLNRSGDEEGCHFENGNVYTPKGFKEAYKQYCELGFPSLCADEEFGGQGMPLSLGSAVNEMVGAANWSFSMYPGLSEGAIRTLEHHGTDEQKQKYLLKLVSGEWTGTMCLTEAHAGSDLGIIRSKAEPNEDGSYAITGQKIFISAGEHDMADNIVHIVLARLPGAPAGTKGISLFIVPKFNVNEDGAIGERNTVTCGSIEHKMGIKASATAVLNFDKAKGYLIGPENKGLNCMFTFMNTARIGTAIQGLTAAELAFQGGLSYAKERLAMRALSGAKAPEKVADPIIVHPAVRNMVLTCKAFAEGGRALVYYLSQFSDVVTKGEGETQAYADQMLSFLTPIAKAFLTETGYEAANHGVQVYGGHGYIREWGMEQNVRDTRIACLYEGTTEIQSLDLLGRKVLGSQGKMLANFSKVIYQFCEENKDNDAMGEFIRPLARLNKEWGDLTARIGMQATENPDAVGAAAVDYMYYSGYITLAYLWARMALVAQQALQGDTTETKFYQAKIKTAQFYFAKLLPRTLTYVKRIDTGLEPYMSMEVDEFQF</sequence>
<evidence type="ECO:0000256" key="4">
    <source>
        <dbReference type="ARBA" id="ARBA00022827"/>
    </source>
</evidence>
<dbReference type="InterPro" id="IPR046373">
    <property type="entry name" value="Acyl-CoA_Oxase/DH_mid-dom_sf"/>
</dbReference>
<dbReference type="Proteomes" id="UP000229340">
    <property type="component" value="Chromosome"/>
</dbReference>
<evidence type="ECO:0000259" key="14">
    <source>
        <dbReference type="Pfam" id="PF12806"/>
    </source>
</evidence>
<reference evidence="16" key="1">
    <citation type="submission" date="2017-11" db="EMBL/GenBank/DDBJ databases">
        <title>Complete genome sequence of Moraxella osloensis NP7 isolated from human skin.</title>
        <authorList>
            <person name="Lee K."/>
            <person name="Lim J.Y."/>
            <person name="Hwang I."/>
        </authorList>
    </citation>
    <scope>NUCLEOTIDE SEQUENCE [LARGE SCALE GENOMIC DNA]</scope>
    <source>
        <strain evidence="16">NP7</strain>
    </source>
</reference>
<dbReference type="Pfam" id="PF02771">
    <property type="entry name" value="Acyl-CoA_dh_N"/>
    <property type="match status" value="1"/>
</dbReference>
<keyword evidence="3 10" id="KW-0285">Flavoprotein</keyword>
<gene>
    <name evidence="15" type="ORF">NP7_03920</name>
</gene>
<dbReference type="PANTHER" id="PTHR42803">
    <property type="entry name" value="ACYL-COA DEHYDROGENASE"/>
    <property type="match status" value="1"/>
</dbReference>
<evidence type="ECO:0000256" key="3">
    <source>
        <dbReference type="ARBA" id="ARBA00022630"/>
    </source>
</evidence>
<dbReference type="SUPFAM" id="SSF47203">
    <property type="entry name" value="Acyl-CoA dehydrogenase C-terminal domain-like"/>
    <property type="match status" value="1"/>
</dbReference>
<evidence type="ECO:0000259" key="13">
    <source>
        <dbReference type="Pfam" id="PF02771"/>
    </source>
</evidence>
<dbReference type="InterPro" id="IPR009100">
    <property type="entry name" value="AcylCoA_DH/oxidase_NM_dom_sf"/>
</dbReference>
<dbReference type="InterPro" id="IPR006091">
    <property type="entry name" value="Acyl-CoA_Oxase/DH_mid-dom"/>
</dbReference>
<dbReference type="PANTHER" id="PTHR42803:SF1">
    <property type="entry name" value="BROAD-SPECIFICITY LINEAR ACYL-COA DEHYDROGENASE FADE5"/>
    <property type="match status" value="1"/>
</dbReference>
<dbReference type="Pfam" id="PF02770">
    <property type="entry name" value="Acyl-CoA_dh_M"/>
    <property type="match status" value="1"/>
</dbReference>
<dbReference type="SUPFAM" id="SSF56645">
    <property type="entry name" value="Acyl-CoA dehydrogenase NM domain-like"/>
    <property type="match status" value="1"/>
</dbReference>
<feature type="domain" description="Acyl-CoA oxidase/dehydrogenase middle" evidence="12">
    <location>
        <begin position="162"/>
        <end position="271"/>
    </location>
</feature>
<feature type="domain" description="Acyl-CoA dehydrogenase/oxidase C-terminal" evidence="11">
    <location>
        <begin position="281"/>
        <end position="447"/>
    </location>
</feature>
<evidence type="ECO:0000259" key="12">
    <source>
        <dbReference type="Pfam" id="PF02770"/>
    </source>
</evidence>
<evidence type="ECO:0000256" key="2">
    <source>
        <dbReference type="ARBA" id="ARBA00009347"/>
    </source>
</evidence>
<evidence type="ECO:0000256" key="10">
    <source>
        <dbReference type="RuleBase" id="RU362125"/>
    </source>
</evidence>
<dbReference type="Gene3D" id="1.10.540.10">
    <property type="entry name" value="Acyl-CoA dehydrogenase/oxidase, N-terminal domain"/>
    <property type="match status" value="1"/>
</dbReference>
<evidence type="ECO:0000256" key="9">
    <source>
        <dbReference type="ARBA" id="ARBA00069043"/>
    </source>
</evidence>